<organism evidence="2 3">
    <name type="scientific">Alcaligenes xylosoxydans xylosoxydans</name>
    <name type="common">Achromobacter xylosoxidans</name>
    <dbReference type="NCBI Taxonomy" id="85698"/>
    <lineage>
        <taxon>Bacteria</taxon>
        <taxon>Pseudomonadati</taxon>
        <taxon>Pseudomonadota</taxon>
        <taxon>Betaproteobacteria</taxon>
        <taxon>Burkholderiales</taxon>
        <taxon>Alcaligenaceae</taxon>
        <taxon>Achromobacter</taxon>
    </lineage>
</organism>
<dbReference type="EMBL" id="CP014060">
    <property type="protein sequence ID" value="AMG39501.1"/>
    <property type="molecule type" value="Genomic_DNA"/>
</dbReference>
<dbReference type="InterPro" id="IPR021430">
    <property type="entry name" value="DUF3079"/>
</dbReference>
<dbReference type="RefSeq" id="WP_061073868.1">
    <property type="nucleotide sequence ID" value="NZ_CP014060.2"/>
</dbReference>
<dbReference type="AlphaFoldDB" id="A0A120LI69"/>
<proteinExistence type="predicted"/>
<protein>
    <submittedName>
        <fullName evidence="2">DUF3079 domain-containing protein</fullName>
    </submittedName>
</protein>
<feature type="region of interest" description="Disordered" evidence="1">
    <location>
        <begin position="64"/>
        <end position="83"/>
    </location>
</feature>
<accession>A0A120LI69</accession>
<evidence type="ECO:0000313" key="3">
    <source>
        <dbReference type="Proteomes" id="UP000060602"/>
    </source>
</evidence>
<dbReference type="Pfam" id="PF11278">
    <property type="entry name" value="DUF3079"/>
    <property type="match status" value="1"/>
</dbReference>
<sequence>MAKKFPLHPKHPERICWGCDRYCSTDELACGNGSDRTMHPAELLGDDWYTVGNWGLEDDDVAADAKSGTAAPASADASTTATH</sequence>
<evidence type="ECO:0000313" key="2">
    <source>
        <dbReference type="EMBL" id="AMG39501.1"/>
    </source>
</evidence>
<gene>
    <name evidence="2" type="ORF">AL504_27985</name>
</gene>
<reference evidence="3" key="1">
    <citation type="submission" date="2015-12" db="EMBL/GenBank/DDBJ databases">
        <title>FDA dAtabase for Regulatory Grade micrObial Sequences (FDA-ARGOS): Supporting development and validation of Infectious Disease Dx tests.</title>
        <authorList>
            <person name="Case J."/>
            <person name="Tallon L."/>
            <person name="Sadzewicz L."/>
            <person name="Sengamalay N."/>
            <person name="Ott S."/>
            <person name="Godinez A."/>
            <person name="Nagaraj S."/>
            <person name="Nadendla S."/>
            <person name="Sichtig H."/>
        </authorList>
    </citation>
    <scope>NUCLEOTIDE SEQUENCE [LARGE SCALE GENOMIC DNA]</scope>
    <source>
        <strain evidence="3">FDAARGOS_147</strain>
    </source>
</reference>
<dbReference type="Proteomes" id="UP000060602">
    <property type="component" value="Chromosome"/>
</dbReference>
<evidence type="ECO:0000256" key="1">
    <source>
        <dbReference type="SAM" id="MobiDB-lite"/>
    </source>
</evidence>
<name>A0A120LI69_ALCXX</name>